<sequence>MLHTVNKSPFEKNSLDTCLRLALPGSAILLLEDGVYAAMQGTEVADRVSDATSRCRLYVLGPDLEGRGLDANAVVPGITIVDYSGFVDLIVEHDKIQSWF</sequence>
<accession>I1X4S3</accession>
<dbReference type="AlphaFoldDB" id="I1X4S3"/>
<dbReference type="GO" id="GO:1990228">
    <property type="term" value="C:sulfurtransferase complex"/>
    <property type="evidence" value="ECO:0007669"/>
    <property type="project" value="TreeGrafter"/>
</dbReference>
<dbReference type="SUPFAM" id="SSF75169">
    <property type="entry name" value="DsrEFH-like"/>
    <property type="match status" value="1"/>
</dbReference>
<dbReference type="Pfam" id="PF04077">
    <property type="entry name" value="DsrH"/>
    <property type="match status" value="1"/>
</dbReference>
<reference evidence="1" key="1">
    <citation type="journal article" date="2012" name="ISME J.">
        <title>Roseobacter clade bacteria are abundant in coastal sediments and encode a novel combination of sulfur oxidation genes.</title>
        <authorList>
            <person name="Lenk S."/>
            <person name="Moraru C."/>
            <person name="Hahnke S."/>
            <person name="Arnds J."/>
            <person name="Richter M."/>
            <person name="Kube M."/>
            <person name="Reinhardt R."/>
            <person name="Brinkhoff T."/>
            <person name="Harder J."/>
            <person name="Amann R."/>
            <person name="Mussmann M."/>
        </authorList>
    </citation>
    <scope>NUCLEOTIDE SEQUENCE</scope>
</reference>
<proteinExistence type="predicted"/>
<dbReference type="PANTHER" id="PTHR37526">
    <property type="entry name" value="PROTEIN TUSB"/>
    <property type="match status" value="1"/>
</dbReference>
<dbReference type="InterPro" id="IPR007215">
    <property type="entry name" value="Sulphur_relay_TusB/DsrH"/>
</dbReference>
<evidence type="ECO:0000313" key="1">
    <source>
        <dbReference type="EMBL" id="AFI78498.1"/>
    </source>
</evidence>
<dbReference type="InterPro" id="IPR027396">
    <property type="entry name" value="DsrEFH-like"/>
</dbReference>
<gene>
    <name evidence="1" type="primary">dsrH</name>
    <name evidence="1" type="ORF">ws156A7_0019</name>
</gene>
<dbReference type="NCBIfam" id="TIGR03011">
    <property type="entry name" value="sulf_tusB_dsrH"/>
    <property type="match status" value="1"/>
</dbReference>
<organism evidence="1">
    <name type="scientific">uncultured bacterium ws156A7</name>
    <dbReference type="NCBI Taxonomy" id="1131828"/>
    <lineage>
        <taxon>Bacteria</taxon>
        <taxon>environmental samples</taxon>
    </lineage>
</organism>
<dbReference type="Gene3D" id="3.40.1260.10">
    <property type="entry name" value="DsrEFH-like"/>
    <property type="match status" value="1"/>
</dbReference>
<dbReference type="PANTHER" id="PTHR37526:SF1">
    <property type="entry name" value="PROTEIN TUSB"/>
    <property type="match status" value="1"/>
</dbReference>
<name>I1X4S3_9BACT</name>
<dbReference type="EMBL" id="JQ256783">
    <property type="protein sequence ID" value="AFI78498.1"/>
    <property type="molecule type" value="Genomic_DNA"/>
</dbReference>
<protein>
    <submittedName>
        <fullName evidence="1">Intracellular sulfur oxidation protein DsrH</fullName>
    </submittedName>
</protein>
<dbReference type="GO" id="GO:0002143">
    <property type="term" value="P:tRNA wobble position uridine thiolation"/>
    <property type="evidence" value="ECO:0007669"/>
    <property type="project" value="InterPro"/>
</dbReference>